<dbReference type="SMART" id="SM00382">
    <property type="entry name" value="AAA"/>
    <property type="match status" value="1"/>
</dbReference>
<dbReference type="GO" id="GO:0005524">
    <property type="term" value="F:ATP binding"/>
    <property type="evidence" value="ECO:0007669"/>
    <property type="project" value="UniProtKB-KW"/>
</dbReference>
<protein>
    <submittedName>
        <fullName evidence="6">Biotin transport system ATP-binding protein</fullName>
    </submittedName>
</protein>
<dbReference type="PROSITE" id="PS00211">
    <property type="entry name" value="ABC_TRANSPORTER_1"/>
    <property type="match status" value="1"/>
</dbReference>
<dbReference type="InterPro" id="IPR050095">
    <property type="entry name" value="ECF_ABC_transporter_ATP-bd"/>
</dbReference>
<dbReference type="GO" id="GO:0042626">
    <property type="term" value="F:ATPase-coupled transmembrane transporter activity"/>
    <property type="evidence" value="ECO:0007669"/>
    <property type="project" value="TreeGrafter"/>
</dbReference>
<dbReference type="GO" id="GO:0016887">
    <property type="term" value="F:ATP hydrolysis activity"/>
    <property type="evidence" value="ECO:0007669"/>
    <property type="project" value="InterPro"/>
</dbReference>
<sequence length="251" mass="27023">MGGTRHPAVIELDGAVVEVPVDDDAHVAPSRGAGGDRWRTIVGPLDLTLRERRVTVVGANGSGKSTLLRLLNGLVLPSRGTVRVDGLDTGRDGSAVRRRVAFGFTDPLSQLVMPTGREDVELSLRRTHRGRAERAAAAGRVLDRFGLADLGDRSVYDLSGGERQLLALAVVLATDPAVLVLDEPTTLLDRRNTLLLRRTLESLPQTVVVATHDLDLALEADRTLVVDRARVVFDGPPREAVERYVALTATP</sequence>
<evidence type="ECO:0000256" key="1">
    <source>
        <dbReference type="ARBA" id="ARBA00005417"/>
    </source>
</evidence>
<dbReference type="PANTHER" id="PTHR43553">
    <property type="entry name" value="HEAVY METAL TRANSPORTER"/>
    <property type="match status" value="1"/>
</dbReference>
<dbReference type="InterPro" id="IPR017871">
    <property type="entry name" value="ABC_transporter-like_CS"/>
</dbReference>
<evidence type="ECO:0000256" key="2">
    <source>
        <dbReference type="ARBA" id="ARBA00022448"/>
    </source>
</evidence>
<dbReference type="Gene3D" id="3.40.50.300">
    <property type="entry name" value="P-loop containing nucleotide triphosphate hydrolases"/>
    <property type="match status" value="1"/>
</dbReference>
<dbReference type="PANTHER" id="PTHR43553:SF24">
    <property type="entry name" value="ENERGY-COUPLING FACTOR TRANSPORTER ATP-BINDING PROTEIN ECFA1"/>
    <property type="match status" value="1"/>
</dbReference>
<dbReference type="InterPro" id="IPR003593">
    <property type="entry name" value="AAA+_ATPase"/>
</dbReference>
<dbReference type="Proteomes" id="UP000278440">
    <property type="component" value="Unassembled WGS sequence"/>
</dbReference>
<feature type="domain" description="ABC transporter" evidence="5">
    <location>
        <begin position="19"/>
        <end position="249"/>
    </location>
</feature>
<dbReference type="InterPro" id="IPR003439">
    <property type="entry name" value="ABC_transporter-like_ATP-bd"/>
</dbReference>
<dbReference type="EMBL" id="RBXT01000001">
    <property type="protein sequence ID" value="RKT78559.1"/>
    <property type="molecule type" value="Genomic_DNA"/>
</dbReference>
<name>A0A495XZ13_9MICO</name>
<keyword evidence="7" id="KW-1185">Reference proteome</keyword>
<dbReference type="CDD" id="cd03225">
    <property type="entry name" value="ABC_cobalt_CbiO_domain1"/>
    <property type="match status" value="1"/>
</dbReference>
<evidence type="ECO:0000259" key="5">
    <source>
        <dbReference type="PROSITE" id="PS50893"/>
    </source>
</evidence>
<keyword evidence="2" id="KW-0813">Transport</keyword>
<dbReference type="PROSITE" id="PS50893">
    <property type="entry name" value="ABC_TRANSPORTER_2"/>
    <property type="match status" value="1"/>
</dbReference>
<keyword evidence="3" id="KW-0547">Nucleotide-binding</keyword>
<dbReference type="SUPFAM" id="SSF52540">
    <property type="entry name" value="P-loop containing nucleoside triphosphate hydrolases"/>
    <property type="match status" value="1"/>
</dbReference>
<dbReference type="InterPro" id="IPR015856">
    <property type="entry name" value="ABC_transpr_CbiO/EcfA_su"/>
</dbReference>
<organism evidence="6 7">
    <name type="scientific">Terracoccus luteus</name>
    <dbReference type="NCBI Taxonomy" id="53356"/>
    <lineage>
        <taxon>Bacteria</taxon>
        <taxon>Bacillati</taxon>
        <taxon>Actinomycetota</taxon>
        <taxon>Actinomycetes</taxon>
        <taxon>Micrococcales</taxon>
        <taxon>Intrasporangiaceae</taxon>
        <taxon>Terracoccus</taxon>
    </lineage>
</organism>
<comment type="caution">
    <text evidence="6">The sequence shown here is derived from an EMBL/GenBank/DDBJ whole genome shotgun (WGS) entry which is preliminary data.</text>
</comment>
<comment type="similarity">
    <text evidence="1">Belongs to the ABC transporter superfamily.</text>
</comment>
<evidence type="ECO:0000256" key="3">
    <source>
        <dbReference type="ARBA" id="ARBA00022741"/>
    </source>
</evidence>
<dbReference type="AlphaFoldDB" id="A0A495XZ13"/>
<reference evidence="6 7" key="1">
    <citation type="submission" date="2018-10" db="EMBL/GenBank/DDBJ databases">
        <title>Sequencing the genomes of 1000 actinobacteria strains.</title>
        <authorList>
            <person name="Klenk H.-P."/>
        </authorList>
    </citation>
    <scope>NUCLEOTIDE SEQUENCE [LARGE SCALE GENOMIC DNA]</scope>
    <source>
        <strain evidence="6 7">DSM 44267</strain>
    </source>
</reference>
<evidence type="ECO:0000256" key="4">
    <source>
        <dbReference type="ARBA" id="ARBA00022840"/>
    </source>
</evidence>
<proteinExistence type="inferred from homology"/>
<dbReference type="InterPro" id="IPR027417">
    <property type="entry name" value="P-loop_NTPase"/>
</dbReference>
<keyword evidence="4 6" id="KW-0067">ATP-binding</keyword>
<gene>
    <name evidence="6" type="ORF">DFJ68_2006</name>
</gene>
<evidence type="ECO:0000313" key="6">
    <source>
        <dbReference type="EMBL" id="RKT78559.1"/>
    </source>
</evidence>
<dbReference type="Pfam" id="PF00005">
    <property type="entry name" value="ABC_tran"/>
    <property type="match status" value="1"/>
</dbReference>
<dbReference type="GO" id="GO:0043190">
    <property type="term" value="C:ATP-binding cassette (ABC) transporter complex"/>
    <property type="evidence" value="ECO:0007669"/>
    <property type="project" value="TreeGrafter"/>
</dbReference>
<accession>A0A495XZ13</accession>
<evidence type="ECO:0000313" key="7">
    <source>
        <dbReference type="Proteomes" id="UP000278440"/>
    </source>
</evidence>